<keyword evidence="3" id="KW-1185">Reference proteome</keyword>
<evidence type="ECO:0000313" key="3">
    <source>
        <dbReference type="Proteomes" id="UP001498238"/>
    </source>
</evidence>
<evidence type="ECO:0000259" key="1">
    <source>
        <dbReference type="Pfam" id="PF04480"/>
    </source>
</evidence>
<reference evidence="2 3" key="1">
    <citation type="submission" date="2024-01" db="EMBL/GenBank/DDBJ databases">
        <title>Characterization of antibiotic resistant novel bacterial strains and their environmental applications.</title>
        <authorList>
            <person name="Manzoor S."/>
            <person name="Abbas S."/>
            <person name="Arshad M."/>
            <person name="Ahmed I."/>
        </authorList>
    </citation>
    <scope>NUCLEOTIDE SEQUENCE [LARGE SCALE GENOMIC DNA]</scope>
    <source>
        <strain evidence="2 3">NCCP-602</strain>
    </source>
</reference>
<dbReference type="Pfam" id="PF04480">
    <property type="entry name" value="DUF559"/>
    <property type="match status" value="1"/>
</dbReference>
<dbReference type="EMBL" id="BAAAAF010000001">
    <property type="protein sequence ID" value="GAA0034421.1"/>
    <property type="molecule type" value="Genomic_DNA"/>
</dbReference>
<dbReference type="Gene3D" id="3.40.960.10">
    <property type="entry name" value="VSR Endonuclease"/>
    <property type="match status" value="1"/>
</dbReference>
<dbReference type="InterPro" id="IPR011335">
    <property type="entry name" value="Restrct_endonuc-II-like"/>
</dbReference>
<dbReference type="InterPro" id="IPR007569">
    <property type="entry name" value="DUF559"/>
</dbReference>
<proteinExistence type="predicted"/>
<accession>A0ABN0SK31</accession>
<dbReference type="SUPFAM" id="SSF52980">
    <property type="entry name" value="Restriction endonuclease-like"/>
    <property type="match status" value="1"/>
</dbReference>
<gene>
    <name evidence="2" type="ORF">NCCP602_03820</name>
</gene>
<name>A0ABN0SK31_9MICO</name>
<evidence type="ECO:0000313" key="2">
    <source>
        <dbReference type="EMBL" id="GAA0034421.1"/>
    </source>
</evidence>
<dbReference type="Proteomes" id="UP001498238">
    <property type="component" value="Unassembled WGS sequence"/>
</dbReference>
<feature type="domain" description="DUF559" evidence="1">
    <location>
        <begin position="245"/>
        <end position="290"/>
    </location>
</feature>
<comment type="caution">
    <text evidence="2">The sequence shown here is derived from an EMBL/GenBank/DDBJ whole genome shotgun (WGS) entry which is preliminary data.</text>
</comment>
<sequence>MDLRLEYRDHSSVFRTADAPERGVTSHALKTDRHRRALYRGVRIDESAPVPLLTPTWADDAWMDEALRLRAVLALCPTAVGFGLTAARLFGLPLPRDRTFTALHVASTNPATKLRHPAIAFHRPRRLRSVVWLDLPLQSPTDIFVELALLLSRDALIALGDAIVGGWHGPPLCSLAELRDDIAQRRYLRARATTQEACALIRETVDSPQETGLRLWALRRGLPEPEVHPQVFCPLLGRVVEPDLGYRRARLALEYEGGHHFESKEQWTRDINRDEGLHAAGWTVLRVTSRTDRRQLEAKIRAHLERE</sequence>
<organism evidence="2 3">
    <name type="scientific">Brevibacterium metallidurans</name>
    <dbReference type="NCBI Taxonomy" id="1482676"/>
    <lineage>
        <taxon>Bacteria</taxon>
        <taxon>Bacillati</taxon>
        <taxon>Actinomycetota</taxon>
        <taxon>Actinomycetes</taxon>
        <taxon>Micrococcales</taxon>
        <taxon>Brevibacteriaceae</taxon>
        <taxon>Brevibacterium</taxon>
    </lineage>
</organism>
<protein>
    <recommendedName>
        <fullName evidence="1">DUF559 domain-containing protein</fullName>
    </recommendedName>
</protein>